<dbReference type="VEuPathDB" id="FungiDB:YALI1_D08382g"/>
<dbReference type="KEGG" id="yli:2910493"/>
<feature type="transmembrane region" description="Helical" evidence="11">
    <location>
        <begin position="100"/>
        <end position="117"/>
    </location>
</feature>
<evidence type="ECO:0000256" key="11">
    <source>
        <dbReference type="SAM" id="Phobius"/>
    </source>
</evidence>
<protein>
    <submittedName>
        <fullName evidence="13">ER lumen protein retaining receptor-domain-containing protein</fullName>
    </submittedName>
</protein>
<keyword evidence="7" id="KW-0653">Protein transport</keyword>
<reference evidence="12 14" key="1">
    <citation type="journal article" date="2016" name="PLoS ONE">
        <title>Sequence Assembly of Yarrowia lipolytica Strain W29/CLIB89 Shows Transposable Element Diversity.</title>
        <authorList>
            <person name="Magnan C."/>
            <person name="Yu J."/>
            <person name="Chang I."/>
            <person name="Jahn E."/>
            <person name="Kanomata Y."/>
            <person name="Wu J."/>
            <person name="Zeller M."/>
            <person name="Oakes M."/>
            <person name="Baldi P."/>
            <person name="Sandmeyer S."/>
        </authorList>
    </citation>
    <scope>NUCLEOTIDE SEQUENCE [LARGE SCALE GENOMIC DNA]</scope>
    <source>
        <strain evidence="12">CLIB89</strain>
        <strain evidence="14">CLIB89(W29)</strain>
    </source>
</reference>
<keyword evidence="9 11" id="KW-0472">Membrane</keyword>
<gene>
    <name evidence="13" type="ORF">B0I71DRAFT_6783</name>
    <name evidence="12" type="ORF">YALI1_D08382g</name>
</gene>
<evidence type="ECO:0000256" key="8">
    <source>
        <dbReference type="ARBA" id="ARBA00022989"/>
    </source>
</evidence>
<evidence type="ECO:0000313" key="12">
    <source>
        <dbReference type="EMBL" id="AOW03677.1"/>
    </source>
</evidence>
<dbReference type="EMBL" id="KZ859054">
    <property type="protein sequence ID" value="RDW24000.1"/>
    <property type="molecule type" value="Genomic_DNA"/>
</dbReference>
<reference evidence="13 15" key="2">
    <citation type="submission" date="2018-07" db="EMBL/GenBank/DDBJ databases">
        <title>Draft Genome Assemblies for Five Robust Yarrowia lipolytica Strains Exhibiting High Lipid Production and Pentose Sugar Utilization and Sugar Alcohol Secretion from Undetoxified Lignocellulosic Biomass Hydrolysates.</title>
        <authorList>
            <consortium name="DOE Joint Genome Institute"/>
            <person name="Walker C."/>
            <person name="Ryu S."/>
            <person name="Na H."/>
            <person name="Zane M."/>
            <person name="LaButti K."/>
            <person name="Lipzen A."/>
            <person name="Haridas S."/>
            <person name="Barry K."/>
            <person name="Grigoriev I.V."/>
            <person name="Quarterman J."/>
            <person name="Slininger P."/>
            <person name="Dien B."/>
            <person name="Trinh C.T."/>
        </authorList>
    </citation>
    <scope>NUCLEOTIDE SEQUENCE [LARGE SCALE GENOMIC DNA]</scope>
    <source>
        <strain evidence="13 15">YB392</strain>
    </source>
</reference>
<evidence type="ECO:0000256" key="9">
    <source>
        <dbReference type="ARBA" id="ARBA00023136"/>
    </source>
</evidence>
<accession>A0A1D8NDH2</accession>
<feature type="transmembrane region" description="Helical" evidence="11">
    <location>
        <begin position="61"/>
        <end position="80"/>
    </location>
</feature>
<dbReference type="GO" id="GO:0005789">
    <property type="term" value="C:endoplasmic reticulum membrane"/>
    <property type="evidence" value="ECO:0007669"/>
    <property type="project" value="UniProtKB-SubCell"/>
</dbReference>
<keyword evidence="3" id="KW-0813">Transport</keyword>
<dbReference type="EMBL" id="CP017556">
    <property type="protein sequence ID" value="AOW03677.1"/>
    <property type="molecule type" value="Genomic_DNA"/>
</dbReference>
<keyword evidence="8 11" id="KW-1133">Transmembrane helix</keyword>
<keyword evidence="6" id="KW-0931">ER-Golgi transport</keyword>
<dbReference type="eggNOG" id="KOG3106">
    <property type="taxonomic scope" value="Eukaryota"/>
</dbReference>
<sequence>MNIFRLAGDMAHVASIFILIHTIRTRKSTSGLSLKTQALYLAVFVARYMDLFVFSDVRAGRYYNVLMKLLYLGTSIYTIYLMTQKYSNEQTNRHIDTFKVEYLVGPAVVMSLIFNDGYTFLDILWSFSVWLECTAILPQLFMLQRTGQAENLTIHYIAALGVYRALYILNWIYRFWTEDKTNLVAFIGGIIQTVIYSDFFYVYYVKVLNGEKFELPV</sequence>
<dbReference type="GeneID" id="2910493"/>
<comment type="subcellular location">
    <subcellularLocation>
        <location evidence="1">Endoplasmic reticulum membrane</location>
        <topology evidence="1">Multi-pass membrane protein</topology>
    </subcellularLocation>
</comment>
<dbReference type="Proteomes" id="UP000256601">
    <property type="component" value="Unassembled WGS sequence"/>
</dbReference>
<feature type="transmembrane region" description="Helical" evidence="11">
    <location>
        <begin position="154"/>
        <end position="173"/>
    </location>
</feature>
<keyword evidence="10 13" id="KW-0675">Receptor</keyword>
<dbReference type="GO" id="GO:0046923">
    <property type="term" value="F:ER retention sequence binding"/>
    <property type="evidence" value="ECO:0007669"/>
    <property type="project" value="InterPro"/>
</dbReference>
<evidence type="ECO:0000256" key="10">
    <source>
        <dbReference type="ARBA" id="ARBA00023170"/>
    </source>
</evidence>
<evidence type="ECO:0000256" key="1">
    <source>
        <dbReference type="ARBA" id="ARBA00004477"/>
    </source>
</evidence>
<keyword evidence="5" id="KW-0256">Endoplasmic reticulum</keyword>
<dbReference type="GO" id="GO:0015031">
    <property type="term" value="P:protein transport"/>
    <property type="evidence" value="ECO:0007669"/>
    <property type="project" value="UniProtKB-KW"/>
</dbReference>
<evidence type="ECO:0000256" key="7">
    <source>
        <dbReference type="ARBA" id="ARBA00022927"/>
    </source>
</evidence>
<dbReference type="VEuPathDB" id="FungiDB:YALI0_D06545g"/>
<evidence type="ECO:0000313" key="13">
    <source>
        <dbReference type="EMBL" id="RDW24000.1"/>
    </source>
</evidence>
<dbReference type="PRINTS" id="PR00660">
    <property type="entry name" value="ERLUMENR"/>
</dbReference>
<keyword evidence="4 11" id="KW-0812">Transmembrane</keyword>
<dbReference type="GO" id="GO:0006621">
    <property type="term" value="P:protein retention in ER lumen"/>
    <property type="evidence" value="ECO:0007669"/>
    <property type="project" value="InterPro"/>
</dbReference>
<evidence type="ECO:0000313" key="15">
    <source>
        <dbReference type="Proteomes" id="UP000256601"/>
    </source>
</evidence>
<comment type="similarity">
    <text evidence="2">Belongs to the ERD2 family.</text>
</comment>
<organism evidence="12 14">
    <name type="scientific">Yarrowia lipolytica</name>
    <name type="common">Candida lipolytica</name>
    <dbReference type="NCBI Taxonomy" id="4952"/>
    <lineage>
        <taxon>Eukaryota</taxon>
        <taxon>Fungi</taxon>
        <taxon>Dikarya</taxon>
        <taxon>Ascomycota</taxon>
        <taxon>Saccharomycotina</taxon>
        <taxon>Dipodascomycetes</taxon>
        <taxon>Dipodascales</taxon>
        <taxon>Dipodascales incertae sedis</taxon>
        <taxon>Yarrowia</taxon>
    </lineage>
</organism>
<dbReference type="AlphaFoldDB" id="A0A1D8NDH2"/>
<dbReference type="OrthoDB" id="7694678at2759"/>
<evidence type="ECO:0000256" key="3">
    <source>
        <dbReference type="ARBA" id="ARBA00022448"/>
    </source>
</evidence>
<feature type="transmembrane region" description="Helical" evidence="11">
    <location>
        <begin position="37"/>
        <end position="55"/>
    </location>
</feature>
<proteinExistence type="inferred from homology"/>
<name>A0A1D8NDH2_YARLL</name>
<evidence type="ECO:0000256" key="2">
    <source>
        <dbReference type="ARBA" id="ARBA00010120"/>
    </source>
</evidence>
<dbReference type="Proteomes" id="UP000182444">
    <property type="component" value="Chromosome 1D"/>
</dbReference>
<evidence type="ECO:0000256" key="4">
    <source>
        <dbReference type="ARBA" id="ARBA00022692"/>
    </source>
</evidence>
<feature type="transmembrane region" description="Helical" evidence="11">
    <location>
        <begin position="185"/>
        <end position="204"/>
    </location>
</feature>
<evidence type="ECO:0000313" key="14">
    <source>
        <dbReference type="Proteomes" id="UP000182444"/>
    </source>
</evidence>
<evidence type="ECO:0000256" key="5">
    <source>
        <dbReference type="ARBA" id="ARBA00022824"/>
    </source>
</evidence>
<evidence type="ECO:0000256" key="6">
    <source>
        <dbReference type="ARBA" id="ARBA00022892"/>
    </source>
</evidence>
<dbReference type="RefSeq" id="XP_502490.1">
    <property type="nucleotide sequence ID" value="XM_502490.1"/>
</dbReference>
<dbReference type="InterPro" id="IPR000133">
    <property type="entry name" value="ER_ret_rcpt"/>
</dbReference>
<dbReference type="OMA" id="WKSRSCE"/>
<dbReference type="GO" id="GO:0016192">
    <property type="term" value="P:vesicle-mediated transport"/>
    <property type="evidence" value="ECO:0007669"/>
    <property type="project" value="UniProtKB-KW"/>
</dbReference>
<dbReference type="PANTHER" id="PTHR10585">
    <property type="entry name" value="ER LUMEN PROTEIN RETAINING RECEPTOR"/>
    <property type="match status" value="1"/>
</dbReference>
<dbReference type="Pfam" id="PF00810">
    <property type="entry name" value="ER_lumen_recept"/>
    <property type="match status" value="1"/>
</dbReference>